<dbReference type="EMBL" id="JAPDOD010000039">
    <property type="protein sequence ID" value="MDA0164887.1"/>
    <property type="molecule type" value="Genomic_DNA"/>
</dbReference>
<dbReference type="InterPro" id="IPR045730">
    <property type="entry name" value="DUF6084"/>
</dbReference>
<protein>
    <submittedName>
        <fullName evidence="1">DUF6084 family protein</fullName>
    </submittedName>
</protein>
<dbReference type="Pfam" id="PF19562">
    <property type="entry name" value="DUF6084"/>
    <property type="match status" value="1"/>
</dbReference>
<keyword evidence="2" id="KW-1185">Reference proteome</keyword>
<evidence type="ECO:0000313" key="1">
    <source>
        <dbReference type="EMBL" id="MDA0164887.1"/>
    </source>
</evidence>
<reference evidence="1" key="1">
    <citation type="submission" date="2022-10" db="EMBL/GenBank/DDBJ databases">
        <title>The WGS of Solirubrobacter ginsenosidimutans DSM 21036.</title>
        <authorList>
            <person name="Jiang Z."/>
        </authorList>
    </citation>
    <scope>NUCLEOTIDE SEQUENCE</scope>
    <source>
        <strain evidence="1">DSM 21036</strain>
    </source>
</reference>
<name>A0A9X3N187_9ACTN</name>
<evidence type="ECO:0000313" key="2">
    <source>
        <dbReference type="Proteomes" id="UP001149140"/>
    </source>
</evidence>
<organism evidence="1 2">
    <name type="scientific">Solirubrobacter ginsenosidimutans</name>
    <dbReference type="NCBI Taxonomy" id="490573"/>
    <lineage>
        <taxon>Bacteria</taxon>
        <taxon>Bacillati</taxon>
        <taxon>Actinomycetota</taxon>
        <taxon>Thermoleophilia</taxon>
        <taxon>Solirubrobacterales</taxon>
        <taxon>Solirubrobacteraceae</taxon>
        <taxon>Solirubrobacter</taxon>
    </lineage>
</organism>
<gene>
    <name evidence="1" type="ORF">OM076_31750</name>
</gene>
<dbReference type="RefSeq" id="WP_270044140.1">
    <property type="nucleotide sequence ID" value="NZ_JAPDOD010000039.1"/>
</dbReference>
<proteinExistence type="predicted"/>
<comment type="caution">
    <text evidence="1">The sequence shown here is derived from an EMBL/GenBank/DDBJ whole genome shotgun (WGS) entry which is preliminary data.</text>
</comment>
<dbReference type="AlphaFoldDB" id="A0A9X3N187"/>
<accession>A0A9X3N187</accession>
<sequence length="205" mass="22884">MIELGFSVEGAARVEHTAVPTLRFALGVTSETPVRSVLLDVQIQIAARRRGYDASAHDRLFELFGPTADWGTTLRTLLWTRTTLVVPAFEGSTVVDVDVPCSYDLEVTASRYLDALSDGEVPLEFLFSGSVFYTGGAGELQTTRLSWESEAEYRLPVQVWKETMERYFRGTAWVRLSKESFDRLSAYKSRNALASWDDALEALGL</sequence>
<dbReference type="Proteomes" id="UP001149140">
    <property type="component" value="Unassembled WGS sequence"/>
</dbReference>